<name>A0A1G5YXW8_9HYPH</name>
<dbReference type="EMBL" id="FMXM01000012">
    <property type="protein sequence ID" value="SDA87080.1"/>
    <property type="molecule type" value="Genomic_DNA"/>
</dbReference>
<organism evidence="1 2">
    <name type="scientific">Mesorhizobium qingshengii</name>
    <dbReference type="NCBI Taxonomy" id="1165689"/>
    <lineage>
        <taxon>Bacteria</taxon>
        <taxon>Pseudomonadati</taxon>
        <taxon>Pseudomonadota</taxon>
        <taxon>Alphaproteobacteria</taxon>
        <taxon>Hyphomicrobiales</taxon>
        <taxon>Phyllobacteriaceae</taxon>
        <taxon>Mesorhizobium</taxon>
    </lineage>
</organism>
<gene>
    <name evidence="1" type="ORF">SAMN02927914_03837</name>
</gene>
<dbReference type="RefSeq" id="WP_091580657.1">
    <property type="nucleotide sequence ID" value="NZ_FMXM01000012.1"/>
</dbReference>
<reference evidence="1 2" key="1">
    <citation type="submission" date="2016-10" db="EMBL/GenBank/DDBJ databases">
        <authorList>
            <person name="de Groot N.N."/>
        </authorList>
    </citation>
    <scope>NUCLEOTIDE SEQUENCE [LARGE SCALE GENOMIC DNA]</scope>
    <source>
        <strain evidence="1 2">CGMCC 1.12097</strain>
    </source>
</reference>
<dbReference type="Proteomes" id="UP000198588">
    <property type="component" value="Unassembled WGS sequence"/>
</dbReference>
<accession>A0A1G5YXW8</accession>
<proteinExistence type="predicted"/>
<dbReference type="AlphaFoldDB" id="A0A1G5YXW8"/>
<evidence type="ECO:0000313" key="1">
    <source>
        <dbReference type="EMBL" id="SDA87080.1"/>
    </source>
</evidence>
<evidence type="ECO:0000313" key="2">
    <source>
        <dbReference type="Proteomes" id="UP000198588"/>
    </source>
</evidence>
<protein>
    <submittedName>
        <fullName evidence="1">Uncharacterized protein</fullName>
    </submittedName>
</protein>
<sequence length="75" mass="8497">MIIVKRPLREEDLYFVFAEERCVAFFYLLSSSGDKQIWAVSGDEKPLAANTDDFASYDDALNFIVAHQPRIVVPG</sequence>